<dbReference type="PANTHER" id="PTHR45631:SF68">
    <property type="entry name" value="REPEAT FAMILY PROTEIN, PUTATIVE, EXPRESSED-RELATED"/>
    <property type="match status" value="1"/>
</dbReference>
<evidence type="ECO:0000259" key="2">
    <source>
        <dbReference type="Pfam" id="PF12819"/>
    </source>
</evidence>
<sequence>MRWETDAPKYITKGVNAFVRSAKATYPDLSELTTVRYFPDSLPYKNCYSLTVTPNNTYLIRATFFYGSYDNATKLPSFQMAIDGTIVANVTFRKTRAFVYHEFAVLSGQNASVIFLCLSRDSSNSVPFISAISLSSPLPANFYAPNDAIFLYERKYFHTKYRLNFGGDRLVRYPDDSFDRYWFPEGVNSTFVNTSTTPLQLLRNVSTIIDKGRWGYPPPAVLETALTTTNRMGISFPDTISRGYLALYFAELVPTANNYSRQFEIRIPQASARAVVNPYNLAGGLDTTLAGLFDDLLEVNYVDMIIDPNSNFSVSLGPLVNALEFCELMQNEVALLTNDQDALTIEEIKSAYMDQLAEWTGDPCVPYPHPWVTCSSVDVTVTNPSILAV</sequence>
<keyword evidence="4" id="KW-1185">Reference proteome</keyword>
<dbReference type="Pfam" id="PF12819">
    <property type="entry name" value="Malectin_like"/>
    <property type="match status" value="1"/>
</dbReference>
<gene>
    <name evidence="3" type="ORF">CSSPJE1EN2_LOCUS15056</name>
</gene>
<name>A0ABP1BB44_9BRYO</name>
<accession>A0ABP1BB44</accession>
<proteinExistence type="predicted"/>
<dbReference type="Gene3D" id="2.60.120.430">
    <property type="entry name" value="Galactose-binding lectin"/>
    <property type="match status" value="1"/>
</dbReference>
<evidence type="ECO:0000313" key="3">
    <source>
        <dbReference type="EMBL" id="CAK9872486.1"/>
    </source>
</evidence>
<feature type="domain" description="Malectin-like" evidence="2">
    <location>
        <begin position="2"/>
        <end position="325"/>
    </location>
</feature>
<dbReference type="PANTHER" id="PTHR45631">
    <property type="entry name" value="OS07G0107800 PROTEIN-RELATED"/>
    <property type="match status" value="1"/>
</dbReference>
<organism evidence="3 4">
    <name type="scientific">Sphagnum jensenii</name>
    <dbReference type="NCBI Taxonomy" id="128206"/>
    <lineage>
        <taxon>Eukaryota</taxon>
        <taxon>Viridiplantae</taxon>
        <taxon>Streptophyta</taxon>
        <taxon>Embryophyta</taxon>
        <taxon>Bryophyta</taxon>
        <taxon>Sphagnophytina</taxon>
        <taxon>Sphagnopsida</taxon>
        <taxon>Sphagnales</taxon>
        <taxon>Sphagnaceae</taxon>
        <taxon>Sphagnum</taxon>
    </lineage>
</organism>
<dbReference type="Proteomes" id="UP001497522">
    <property type="component" value="Chromosome 3"/>
</dbReference>
<evidence type="ECO:0000313" key="4">
    <source>
        <dbReference type="Proteomes" id="UP001497522"/>
    </source>
</evidence>
<protein>
    <recommendedName>
        <fullName evidence="2">Malectin-like domain-containing protein</fullName>
    </recommendedName>
</protein>
<evidence type="ECO:0000256" key="1">
    <source>
        <dbReference type="ARBA" id="ARBA00004167"/>
    </source>
</evidence>
<comment type="subcellular location">
    <subcellularLocation>
        <location evidence="1">Membrane</location>
        <topology evidence="1">Single-pass membrane protein</topology>
    </subcellularLocation>
</comment>
<reference evidence="3" key="1">
    <citation type="submission" date="2024-03" db="EMBL/GenBank/DDBJ databases">
        <authorList>
            <consortium name="ELIXIR-Norway"/>
            <consortium name="Elixir Norway"/>
        </authorList>
    </citation>
    <scope>NUCLEOTIDE SEQUENCE</scope>
</reference>
<dbReference type="EMBL" id="OZ023704">
    <property type="protein sequence ID" value="CAK9872486.1"/>
    <property type="molecule type" value="Genomic_DNA"/>
</dbReference>
<dbReference type="InterPro" id="IPR024788">
    <property type="entry name" value="Malectin-like_Carb-bd_dom"/>
</dbReference>